<reference evidence="5 6" key="1">
    <citation type="journal article" date="2016" name="Mol. Biol. Evol.">
        <title>Comparative Genomics of Early-Diverging Mushroom-Forming Fungi Provides Insights into the Origins of Lignocellulose Decay Capabilities.</title>
        <authorList>
            <person name="Nagy L.G."/>
            <person name="Riley R."/>
            <person name="Tritt A."/>
            <person name="Adam C."/>
            <person name="Daum C."/>
            <person name="Floudas D."/>
            <person name="Sun H."/>
            <person name="Yadav J.S."/>
            <person name="Pangilinan J."/>
            <person name="Larsson K.H."/>
            <person name="Matsuura K."/>
            <person name="Barry K."/>
            <person name="Labutti K."/>
            <person name="Kuo R."/>
            <person name="Ohm R.A."/>
            <person name="Bhattacharya S.S."/>
            <person name="Shirouzu T."/>
            <person name="Yoshinaga Y."/>
            <person name="Martin F.M."/>
            <person name="Grigoriev I.V."/>
            <person name="Hibbett D.S."/>
        </authorList>
    </citation>
    <scope>NUCLEOTIDE SEQUENCE [LARGE SCALE GENOMIC DNA]</scope>
    <source>
        <strain evidence="5 6">HHB12733</strain>
    </source>
</reference>
<evidence type="ECO:0000256" key="3">
    <source>
        <dbReference type="RuleBase" id="RU361235"/>
    </source>
</evidence>
<dbReference type="EC" id="3.1.1.-" evidence="3"/>
<sequence length="530" mass="58291">MQSVDMLLSLVALTVLFDFSAQAWTSAPTVTIKNGTYTGVNLDSFGQQMFLGMPFAQPPVGDLRLRAPLSLNTSWEGTRNATAYSDICPGYCTNTCDNAGYPQSEGMTAARQGSREWDIRHNCSWFVQRSVEMNQPVIFVNFNYRAAAFGFLDSQEVRDAGVGNLGLLDMRVAMHWVQENIAAFGGDPDKVTIMGESAGAMAIAAQLNAYGGRNDNLFRAAILESGSPTTENYLDTNQTQPLYDAIVEKAGCANATDTLSCLRTVPYETFYTAANDSHQWQPILDGTFLPEYPTQMLQQGQYVKVPLLMGSNTDECTSFGQYGIESTEQLATTLAVNYPRLSNASIAHIIDLYPNIPAMGCPYGSGDGLLPSGYLDKQSAAIFGDILMVSGIRLFAEVASQTQPVWKYRFNQIPINYTMEIGGMSTTLMHYVEVAYVYSNQLAVDANPLGTRPNDLALANLMTSMWISFVNNLDPNYSQVDGAPFWPSYSSSPKNLVFQDNWLGTSYVEFDNWREEGIAFINSLGAELQH</sequence>
<evidence type="ECO:0000259" key="4">
    <source>
        <dbReference type="Pfam" id="PF00135"/>
    </source>
</evidence>
<gene>
    <name evidence="5" type="ORF">CALCODRAFT_518660</name>
</gene>
<dbReference type="Proteomes" id="UP000076842">
    <property type="component" value="Unassembled WGS sequence"/>
</dbReference>
<dbReference type="Pfam" id="PF00135">
    <property type="entry name" value="COesterase"/>
    <property type="match status" value="2"/>
</dbReference>
<accession>A0A165EUN7</accession>
<dbReference type="PANTHER" id="PTHR43918">
    <property type="entry name" value="ACETYLCHOLINESTERASE"/>
    <property type="match status" value="1"/>
</dbReference>
<keyword evidence="2 3" id="KW-0378">Hydrolase</keyword>
<proteinExistence type="inferred from homology"/>
<dbReference type="STRING" id="1353952.A0A165EUN7"/>
<dbReference type="GO" id="GO:0052689">
    <property type="term" value="F:carboxylic ester hydrolase activity"/>
    <property type="evidence" value="ECO:0007669"/>
    <property type="project" value="TreeGrafter"/>
</dbReference>
<dbReference type="PROSITE" id="PS00122">
    <property type="entry name" value="CARBOXYLESTERASE_B_1"/>
    <property type="match status" value="1"/>
</dbReference>
<dbReference type="InterPro" id="IPR029058">
    <property type="entry name" value="AB_hydrolase_fold"/>
</dbReference>
<evidence type="ECO:0000256" key="1">
    <source>
        <dbReference type="ARBA" id="ARBA00005964"/>
    </source>
</evidence>
<dbReference type="PANTHER" id="PTHR43918:SF4">
    <property type="entry name" value="CARBOXYLIC ESTER HYDROLASE"/>
    <property type="match status" value="1"/>
</dbReference>
<feature type="domain" description="Carboxylesterase type B" evidence="4">
    <location>
        <begin position="134"/>
        <end position="495"/>
    </location>
</feature>
<dbReference type="Gene3D" id="3.40.50.1820">
    <property type="entry name" value="alpha/beta hydrolase"/>
    <property type="match status" value="1"/>
</dbReference>
<comment type="similarity">
    <text evidence="1 3">Belongs to the type-B carboxylesterase/lipase family.</text>
</comment>
<dbReference type="InterPro" id="IPR019826">
    <property type="entry name" value="Carboxylesterase_B_AS"/>
</dbReference>
<keyword evidence="6" id="KW-1185">Reference proteome</keyword>
<dbReference type="SUPFAM" id="SSF53474">
    <property type="entry name" value="alpha/beta-Hydrolases"/>
    <property type="match status" value="1"/>
</dbReference>
<protein>
    <recommendedName>
        <fullName evidence="3">Carboxylic ester hydrolase</fullName>
        <ecNumber evidence="3">3.1.1.-</ecNumber>
    </recommendedName>
</protein>
<dbReference type="InParanoid" id="A0A165EUN7"/>
<evidence type="ECO:0000313" key="5">
    <source>
        <dbReference type="EMBL" id="KZT55556.1"/>
    </source>
</evidence>
<feature type="chain" id="PRO_5007748359" description="Carboxylic ester hydrolase" evidence="3">
    <location>
        <begin position="24"/>
        <end position="530"/>
    </location>
</feature>
<dbReference type="OrthoDB" id="408631at2759"/>
<feature type="domain" description="Carboxylesterase type B" evidence="4">
    <location>
        <begin position="27"/>
        <end position="95"/>
    </location>
</feature>
<evidence type="ECO:0000313" key="6">
    <source>
        <dbReference type="Proteomes" id="UP000076842"/>
    </source>
</evidence>
<dbReference type="EMBL" id="KV423992">
    <property type="protein sequence ID" value="KZT55556.1"/>
    <property type="molecule type" value="Genomic_DNA"/>
</dbReference>
<dbReference type="AlphaFoldDB" id="A0A165EUN7"/>
<evidence type="ECO:0000256" key="2">
    <source>
        <dbReference type="ARBA" id="ARBA00022801"/>
    </source>
</evidence>
<dbReference type="InterPro" id="IPR002018">
    <property type="entry name" value="CarbesteraseB"/>
</dbReference>
<organism evidence="5 6">
    <name type="scientific">Calocera cornea HHB12733</name>
    <dbReference type="NCBI Taxonomy" id="1353952"/>
    <lineage>
        <taxon>Eukaryota</taxon>
        <taxon>Fungi</taxon>
        <taxon>Dikarya</taxon>
        <taxon>Basidiomycota</taxon>
        <taxon>Agaricomycotina</taxon>
        <taxon>Dacrymycetes</taxon>
        <taxon>Dacrymycetales</taxon>
        <taxon>Dacrymycetaceae</taxon>
        <taxon>Calocera</taxon>
    </lineage>
</organism>
<keyword evidence="3" id="KW-0732">Signal</keyword>
<name>A0A165EUN7_9BASI</name>
<dbReference type="FunCoup" id="A0A165EUN7">
    <property type="interactions" value="2"/>
</dbReference>
<dbReference type="InterPro" id="IPR050654">
    <property type="entry name" value="AChE-related_enzymes"/>
</dbReference>
<feature type="signal peptide" evidence="3">
    <location>
        <begin position="1"/>
        <end position="23"/>
    </location>
</feature>